<accession>A0A4E0QXF0</accession>
<protein>
    <recommendedName>
        <fullName evidence="1">DUF1902 domain-containing protein</fullName>
    </recommendedName>
</protein>
<dbReference type="SUPFAM" id="SSF143100">
    <property type="entry name" value="TTHA1013/TTHA0281-like"/>
    <property type="match status" value="1"/>
</dbReference>
<proteinExistence type="predicted"/>
<dbReference type="EMBL" id="JSZA02000005">
    <property type="protein sequence ID" value="TGO03675.1"/>
    <property type="molecule type" value="Genomic_DNA"/>
</dbReference>
<evidence type="ECO:0000313" key="2">
    <source>
        <dbReference type="EMBL" id="TGO03675.1"/>
    </source>
</evidence>
<dbReference type="InterPro" id="IPR035069">
    <property type="entry name" value="TTHA1013/TTHA0281-like"/>
</dbReference>
<name>A0A4E0QXF0_9GAMM</name>
<keyword evidence="3" id="KW-1185">Reference proteome</keyword>
<evidence type="ECO:0000313" key="3">
    <source>
        <dbReference type="Proteomes" id="UP000030428"/>
    </source>
</evidence>
<dbReference type="Pfam" id="PF08972">
    <property type="entry name" value="DUF1902"/>
    <property type="match status" value="1"/>
</dbReference>
<sequence length="112" mass="12746">MSYPLRYPFSWFLARIGITITININFIYDDEENVFVATSRDIQGLVLEAENFNTLKKEIEEAIHNLLILGYHKSLPKVSTDVIFKDHIVLKIALTNPCSPKKKPSPNTGRGL</sequence>
<dbReference type="Proteomes" id="UP000030428">
    <property type="component" value="Unassembled WGS sequence"/>
</dbReference>
<evidence type="ECO:0000259" key="1">
    <source>
        <dbReference type="Pfam" id="PF08972"/>
    </source>
</evidence>
<organism evidence="2 3">
    <name type="scientific">Candidatus Thiomargarita nelsonii</name>
    <dbReference type="NCBI Taxonomy" id="1003181"/>
    <lineage>
        <taxon>Bacteria</taxon>
        <taxon>Pseudomonadati</taxon>
        <taxon>Pseudomonadota</taxon>
        <taxon>Gammaproteobacteria</taxon>
        <taxon>Thiotrichales</taxon>
        <taxon>Thiotrichaceae</taxon>
        <taxon>Thiomargarita</taxon>
    </lineage>
</organism>
<gene>
    <name evidence="2" type="ORF">PN36_02090</name>
</gene>
<dbReference type="Gene3D" id="3.30.2390.10">
    <property type="entry name" value="TTHA1013-like"/>
    <property type="match status" value="1"/>
</dbReference>
<comment type="caution">
    <text evidence="2">The sequence shown here is derived from an EMBL/GenBank/DDBJ whole genome shotgun (WGS) entry which is preliminary data.</text>
</comment>
<dbReference type="InterPro" id="IPR015066">
    <property type="entry name" value="DUF1902"/>
</dbReference>
<dbReference type="AlphaFoldDB" id="A0A4E0QXF0"/>
<feature type="domain" description="DUF1902" evidence="1">
    <location>
        <begin position="23"/>
        <end position="67"/>
    </location>
</feature>
<reference evidence="2 3" key="1">
    <citation type="journal article" date="2016" name="Front. Microbiol.">
        <title>Single-Cell (Meta-)Genomics of a Dimorphic Candidatus Thiomargarita nelsonii Reveals Genomic Plasticity.</title>
        <authorList>
            <person name="Flood B.E."/>
            <person name="Fliss P."/>
            <person name="Jones D.S."/>
            <person name="Dick G.J."/>
            <person name="Jain S."/>
            <person name="Kaster A.K."/>
            <person name="Winkel M."/>
            <person name="Mussmann M."/>
            <person name="Bailey J."/>
        </authorList>
    </citation>
    <scope>NUCLEOTIDE SEQUENCE [LARGE SCALE GENOMIC DNA]</scope>
    <source>
        <strain evidence="2">Hydrate Ridge</strain>
    </source>
</reference>